<evidence type="ECO:0000313" key="2">
    <source>
        <dbReference type="Proteomes" id="UP000452321"/>
    </source>
</evidence>
<dbReference type="EMBL" id="WMFC01000025">
    <property type="protein sequence ID" value="MYL68932.1"/>
    <property type="molecule type" value="Genomic_DNA"/>
</dbReference>
<reference evidence="1 2" key="1">
    <citation type="submission" date="2019-11" db="EMBL/GenBank/DDBJ databases">
        <title>Genome sequences of 17 halophilic strains isolated from different environments.</title>
        <authorList>
            <person name="Furrow R.E."/>
        </authorList>
    </citation>
    <scope>NUCLEOTIDE SEQUENCE [LARGE SCALE GENOMIC DNA]</scope>
    <source>
        <strain evidence="1 2">22502_06_Cabo</strain>
    </source>
</reference>
<evidence type="ECO:0000313" key="1">
    <source>
        <dbReference type="EMBL" id="MYL68932.1"/>
    </source>
</evidence>
<organism evidence="1 2">
    <name type="scientific">Halorubrum distributum</name>
    <dbReference type="NCBI Taxonomy" id="29283"/>
    <lineage>
        <taxon>Archaea</taxon>
        <taxon>Methanobacteriati</taxon>
        <taxon>Methanobacteriota</taxon>
        <taxon>Stenosarchaea group</taxon>
        <taxon>Halobacteria</taxon>
        <taxon>Halobacteriales</taxon>
        <taxon>Haloferacaceae</taxon>
        <taxon>Halorubrum</taxon>
        <taxon>Halorubrum distributum group</taxon>
    </lineage>
</organism>
<protein>
    <submittedName>
        <fullName evidence="1">Uncharacterized protein</fullName>
    </submittedName>
</protein>
<comment type="caution">
    <text evidence="1">The sequence shown here is derived from an EMBL/GenBank/DDBJ whole genome shotgun (WGS) entry which is preliminary data.</text>
</comment>
<dbReference type="AlphaFoldDB" id="A0A6B1IRZ3"/>
<accession>A0A6B1IRZ3</accession>
<name>A0A6B1IRZ3_9EURY</name>
<gene>
    <name evidence="1" type="ORF">GLW30_14495</name>
</gene>
<dbReference type="Proteomes" id="UP000452321">
    <property type="component" value="Unassembled WGS sequence"/>
</dbReference>
<dbReference type="RefSeq" id="WP_159359102.1">
    <property type="nucleotide sequence ID" value="NZ_WMFC01000025.1"/>
</dbReference>
<sequence length="54" mass="6262">MEDVDEIFGLFGIGEFVEETDGDIEMDEERAERFLSNFPRGLSRLDIRQPSKKP</sequence>
<proteinExistence type="predicted"/>